<evidence type="ECO:0000256" key="1">
    <source>
        <dbReference type="ARBA" id="ARBA00009986"/>
    </source>
</evidence>
<dbReference type="STRING" id="568872.GA0070624_3392"/>
<dbReference type="FunFam" id="3.40.309.10:FF:000012">
    <property type="entry name" value="Betaine aldehyde dehydrogenase"/>
    <property type="match status" value="1"/>
</dbReference>
<dbReference type="Gene3D" id="3.40.309.10">
    <property type="entry name" value="Aldehyde Dehydrogenase, Chain A, domain 2"/>
    <property type="match status" value="1"/>
</dbReference>
<dbReference type="PROSITE" id="PS00070">
    <property type="entry name" value="ALDEHYDE_DEHYDR_CYS"/>
    <property type="match status" value="1"/>
</dbReference>
<dbReference type="InterPro" id="IPR016160">
    <property type="entry name" value="Ald_DH_CS_CYS"/>
</dbReference>
<feature type="active site" evidence="3">
    <location>
        <position position="257"/>
    </location>
</feature>
<dbReference type="AlphaFoldDB" id="A0A1C6SBN9"/>
<proteinExistence type="inferred from homology"/>
<organism evidence="6 7">
    <name type="scientific">Micromonospora rhizosphaerae</name>
    <dbReference type="NCBI Taxonomy" id="568872"/>
    <lineage>
        <taxon>Bacteria</taxon>
        <taxon>Bacillati</taxon>
        <taxon>Actinomycetota</taxon>
        <taxon>Actinomycetes</taxon>
        <taxon>Micromonosporales</taxon>
        <taxon>Micromonosporaceae</taxon>
        <taxon>Micromonospora</taxon>
    </lineage>
</organism>
<dbReference type="EMBL" id="FMHV01000002">
    <property type="protein sequence ID" value="SCL26891.1"/>
    <property type="molecule type" value="Genomic_DNA"/>
</dbReference>
<gene>
    <name evidence="6" type="ORF">GA0070624_3392</name>
</gene>
<evidence type="ECO:0000256" key="3">
    <source>
        <dbReference type="PROSITE-ProRule" id="PRU10007"/>
    </source>
</evidence>
<feature type="domain" description="Aldehyde dehydrogenase" evidence="5">
    <location>
        <begin position="21"/>
        <end position="484"/>
    </location>
</feature>
<dbReference type="InterPro" id="IPR016162">
    <property type="entry name" value="Ald_DH_N"/>
</dbReference>
<dbReference type="GO" id="GO:0016620">
    <property type="term" value="F:oxidoreductase activity, acting on the aldehyde or oxo group of donors, NAD or NADP as acceptor"/>
    <property type="evidence" value="ECO:0007669"/>
    <property type="project" value="InterPro"/>
</dbReference>
<dbReference type="CDD" id="cd07114">
    <property type="entry name" value="ALDH_DhaS"/>
    <property type="match status" value="1"/>
</dbReference>
<evidence type="ECO:0000256" key="4">
    <source>
        <dbReference type="RuleBase" id="RU003345"/>
    </source>
</evidence>
<dbReference type="Gene3D" id="3.40.605.10">
    <property type="entry name" value="Aldehyde Dehydrogenase, Chain A, domain 1"/>
    <property type="match status" value="1"/>
</dbReference>
<reference evidence="7" key="1">
    <citation type="submission" date="2016-06" db="EMBL/GenBank/DDBJ databases">
        <authorList>
            <person name="Varghese N."/>
            <person name="Submissions Spin"/>
        </authorList>
    </citation>
    <scope>NUCLEOTIDE SEQUENCE [LARGE SCALE GENOMIC DNA]</scope>
    <source>
        <strain evidence="7">DSM 45431</strain>
    </source>
</reference>
<dbReference type="PANTHER" id="PTHR11699">
    <property type="entry name" value="ALDEHYDE DEHYDROGENASE-RELATED"/>
    <property type="match status" value="1"/>
</dbReference>
<dbReference type="InterPro" id="IPR029510">
    <property type="entry name" value="Ald_DH_CS_GLU"/>
</dbReference>
<protein>
    <submittedName>
        <fullName evidence="6">Aldehyde dehydrogenase (NAD+)</fullName>
    </submittedName>
</protein>
<dbReference type="InterPro" id="IPR016163">
    <property type="entry name" value="Ald_DH_C"/>
</dbReference>
<dbReference type="Pfam" id="PF00171">
    <property type="entry name" value="Aldedh"/>
    <property type="match status" value="1"/>
</dbReference>
<evidence type="ECO:0000313" key="7">
    <source>
        <dbReference type="Proteomes" id="UP000199413"/>
    </source>
</evidence>
<evidence type="ECO:0000256" key="2">
    <source>
        <dbReference type="ARBA" id="ARBA00023002"/>
    </source>
</evidence>
<dbReference type="OrthoDB" id="3495787at2"/>
<dbReference type="FunFam" id="3.40.605.10:FF:000007">
    <property type="entry name" value="NAD/NADP-dependent betaine aldehyde dehydrogenase"/>
    <property type="match status" value="1"/>
</dbReference>
<dbReference type="PROSITE" id="PS00687">
    <property type="entry name" value="ALDEHYDE_DEHYDR_GLU"/>
    <property type="match status" value="1"/>
</dbReference>
<dbReference type="InterPro" id="IPR015590">
    <property type="entry name" value="Aldehyde_DH_dom"/>
</dbReference>
<evidence type="ECO:0000313" key="6">
    <source>
        <dbReference type="EMBL" id="SCL26891.1"/>
    </source>
</evidence>
<name>A0A1C6SBN9_9ACTN</name>
<sequence>MTERPFRAPQVPDQLFINGEWVTPADGGSRPSVDPFTSKPWATLPEAGEADVRRAVDAAAQALDGEWGRTSGRDRRKLLLRIAEVITSKADELALIEAYDNGKLLREMRGQLDGLPDWYEFYAGLADKVRGATVPLSKPDFFGYTVKEPAGVCAAITAWNSPLLLLTWKLAPALAAGCTMVVKPSEHASASTLAFARVLEEADVPPGVVNVVTGGPETGRALVGHPSVAKVSFTGSVDIGSQVGQAAIADLKRVTLELGGKSPNIIFEDAPLADAVNGAIAGIFAATGQTCAAGSRVLVHKDIHDEFVAALVERAATIRLGDPLASDSEMGPVAFQAQLEKVQRYVEIATQDGAELLSGGRRPCSAELRDGLFIEPTVLGNVDNQMRIAREEVFGPVVAVIPFSNEEDAIRLANDSSYGLAAGVWTRSVGRAHRMAKALRAGTVWVNSYRTVSYEMPYGGFGASGIGRENGIEAIEAYLEDKAVWINTSDAAGRDPFRLG</sequence>
<keyword evidence="7" id="KW-1185">Reference proteome</keyword>
<dbReference type="SUPFAM" id="SSF53720">
    <property type="entry name" value="ALDH-like"/>
    <property type="match status" value="1"/>
</dbReference>
<accession>A0A1C6SBN9</accession>
<keyword evidence="2 4" id="KW-0560">Oxidoreductase</keyword>
<dbReference type="InterPro" id="IPR016161">
    <property type="entry name" value="Ald_DH/histidinol_DH"/>
</dbReference>
<comment type="similarity">
    <text evidence="1 4">Belongs to the aldehyde dehydrogenase family.</text>
</comment>
<dbReference type="Proteomes" id="UP000199413">
    <property type="component" value="Unassembled WGS sequence"/>
</dbReference>
<evidence type="ECO:0000259" key="5">
    <source>
        <dbReference type="Pfam" id="PF00171"/>
    </source>
</evidence>